<comment type="caution">
    <text evidence="3">The sequence shown here is derived from an EMBL/GenBank/DDBJ whole genome shotgun (WGS) entry which is preliminary data.</text>
</comment>
<feature type="compositionally biased region" description="Pro residues" evidence="1">
    <location>
        <begin position="164"/>
        <end position="174"/>
    </location>
</feature>
<feature type="region of interest" description="Disordered" evidence="1">
    <location>
        <begin position="81"/>
        <end position="122"/>
    </location>
</feature>
<evidence type="ECO:0000256" key="2">
    <source>
        <dbReference type="SAM" id="SignalP"/>
    </source>
</evidence>
<accession>A0A4Y7SMJ2</accession>
<proteinExistence type="predicted"/>
<dbReference type="Proteomes" id="UP000298030">
    <property type="component" value="Unassembled WGS sequence"/>
</dbReference>
<protein>
    <submittedName>
        <fullName evidence="3">Uncharacterized protein</fullName>
    </submittedName>
</protein>
<evidence type="ECO:0000313" key="4">
    <source>
        <dbReference type="Proteomes" id="UP000298030"/>
    </source>
</evidence>
<reference evidence="3 4" key="1">
    <citation type="journal article" date="2019" name="Nat. Ecol. Evol.">
        <title>Megaphylogeny resolves global patterns of mushroom evolution.</title>
        <authorList>
            <person name="Varga T."/>
            <person name="Krizsan K."/>
            <person name="Foldi C."/>
            <person name="Dima B."/>
            <person name="Sanchez-Garcia M."/>
            <person name="Sanchez-Ramirez S."/>
            <person name="Szollosi G.J."/>
            <person name="Szarkandi J.G."/>
            <person name="Papp V."/>
            <person name="Albert L."/>
            <person name="Andreopoulos W."/>
            <person name="Angelini C."/>
            <person name="Antonin V."/>
            <person name="Barry K.W."/>
            <person name="Bougher N.L."/>
            <person name="Buchanan P."/>
            <person name="Buyck B."/>
            <person name="Bense V."/>
            <person name="Catcheside P."/>
            <person name="Chovatia M."/>
            <person name="Cooper J."/>
            <person name="Damon W."/>
            <person name="Desjardin D."/>
            <person name="Finy P."/>
            <person name="Geml J."/>
            <person name="Haridas S."/>
            <person name="Hughes K."/>
            <person name="Justo A."/>
            <person name="Karasinski D."/>
            <person name="Kautmanova I."/>
            <person name="Kiss B."/>
            <person name="Kocsube S."/>
            <person name="Kotiranta H."/>
            <person name="LaButti K.M."/>
            <person name="Lechner B.E."/>
            <person name="Liimatainen K."/>
            <person name="Lipzen A."/>
            <person name="Lukacs Z."/>
            <person name="Mihaltcheva S."/>
            <person name="Morgado L.N."/>
            <person name="Niskanen T."/>
            <person name="Noordeloos M.E."/>
            <person name="Ohm R.A."/>
            <person name="Ortiz-Santana B."/>
            <person name="Ovrebo C."/>
            <person name="Racz N."/>
            <person name="Riley R."/>
            <person name="Savchenko A."/>
            <person name="Shiryaev A."/>
            <person name="Soop K."/>
            <person name="Spirin V."/>
            <person name="Szebenyi C."/>
            <person name="Tomsovsky M."/>
            <person name="Tulloss R.E."/>
            <person name="Uehling J."/>
            <person name="Grigoriev I.V."/>
            <person name="Vagvolgyi C."/>
            <person name="Papp T."/>
            <person name="Martin F.M."/>
            <person name="Miettinen O."/>
            <person name="Hibbett D.S."/>
            <person name="Nagy L.G."/>
        </authorList>
    </citation>
    <scope>NUCLEOTIDE SEQUENCE [LARGE SCALE GENOMIC DNA]</scope>
    <source>
        <strain evidence="3 4">FP101781</strain>
    </source>
</reference>
<feature type="region of interest" description="Disordered" evidence="1">
    <location>
        <begin position="160"/>
        <end position="181"/>
    </location>
</feature>
<organism evidence="3 4">
    <name type="scientific">Coprinellus micaceus</name>
    <name type="common">Glistening ink-cap mushroom</name>
    <name type="synonym">Coprinus micaceus</name>
    <dbReference type="NCBI Taxonomy" id="71717"/>
    <lineage>
        <taxon>Eukaryota</taxon>
        <taxon>Fungi</taxon>
        <taxon>Dikarya</taxon>
        <taxon>Basidiomycota</taxon>
        <taxon>Agaricomycotina</taxon>
        <taxon>Agaricomycetes</taxon>
        <taxon>Agaricomycetidae</taxon>
        <taxon>Agaricales</taxon>
        <taxon>Agaricineae</taxon>
        <taxon>Psathyrellaceae</taxon>
        <taxon>Coprinellus</taxon>
    </lineage>
</organism>
<keyword evidence="4" id="KW-1185">Reference proteome</keyword>
<name>A0A4Y7SMJ2_COPMI</name>
<evidence type="ECO:0000313" key="3">
    <source>
        <dbReference type="EMBL" id="TEB23103.1"/>
    </source>
</evidence>
<keyword evidence="2" id="KW-0732">Signal</keyword>
<evidence type="ECO:0000256" key="1">
    <source>
        <dbReference type="SAM" id="MobiDB-lite"/>
    </source>
</evidence>
<dbReference type="AlphaFoldDB" id="A0A4Y7SMJ2"/>
<dbReference type="EMBL" id="QPFP01000082">
    <property type="protein sequence ID" value="TEB23103.1"/>
    <property type="molecule type" value="Genomic_DNA"/>
</dbReference>
<feature type="chain" id="PRO_5021315246" evidence="2">
    <location>
        <begin position="25"/>
        <end position="300"/>
    </location>
</feature>
<sequence length="300" mass="33156">MSWLQIPLVFTFYIFLQVAQVAYAQPTNFTVEDDDPSIRYSPLAAWGWSWDELPTVPSSFDGGGNKVAGIMKRDPQYPSVEYDRIGGGTVPRTKRRRTLSSQARLRTGGEGGQSRSQPPKEMHSATLHFGFTGSAIYLFAYSRPPPFSILIDGQPQILPALSFTPPPDHPPRPSPGDAGPSYSSRIFYSNRTLNEGRHSVTLTFPLFPGSGIAFALDRIVYTQRRNSGFKSKRTLPHLQISAATSAVLHIIIRNCNGGRASSLYIPVSLHYIAFAFIAIPSGSRMSSHFDWLSPSIQFNC</sequence>
<gene>
    <name evidence="3" type="ORF">FA13DRAFT_1460074</name>
</gene>
<feature type="signal peptide" evidence="2">
    <location>
        <begin position="1"/>
        <end position="24"/>
    </location>
</feature>
<dbReference type="OrthoDB" id="3245657at2759"/>